<comment type="caution">
    <text evidence="11">Lacks conserved residue(s) required for the propagation of feature annotation.</text>
</comment>
<dbReference type="Pfam" id="PF01061">
    <property type="entry name" value="ABC2_membrane"/>
    <property type="match status" value="1"/>
</dbReference>
<evidence type="ECO:0000256" key="7">
    <source>
        <dbReference type="ARBA" id="ARBA00022903"/>
    </source>
</evidence>
<evidence type="ECO:0000256" key="1">
    <source>
        <dbReference type="ARBA" id="ARBA00004651"/>
    </source>
</evidence>
<feature type="transmembrane region" description="Helical" evidence="11">
    <location>
        <begin position="183"/>
        <end position="201"/>
    </location>
</feature>
<evidence type="ECO:0000313" key="13">
    <source>
        <dbReference type="EMBL" id="MBK1933787.1"/>
    </source>
</evidence>
<evidence type="ECO:0000256" key="8">
    <source>
        <dbReference type="ARBA" id="ARBA00022989"/>
    </source>
</evidence>
<organism evidence="13 16">
    <name type="scientific">Burkholderia contaminans</name>
    <dbReference type="NCBI Taxonomy" id="488447"/>
    <lineage>
        <taxon>Bacteria</taxon>
        <taxon>Pseudomonadati</taxon>
        <taxon>Pseudomonadota</taxon>
        <taxon>Betaproteobacteria</taxon>
        <taxon>Burkholderiales</taxon>
        <taxon>Burkholderiaceae</taxon>
        <taxon>Burkholderia</taxon>
        <taxon>Burkholderia cepacia complex</taxon>
    </lineage>
</organism>
<dbReference type="EMBL" id="CP090640">
    <property type="protein sequence ID" value="WFN19066.1"/>
    <property type="molecule type" value="Genomic_DNA"/>
</dbReference>
<feature type="transmembrane region" description="Helical" evidence="11">
    <location>
        <begin position="150"/>
        <end position="171"/>
    </location>
</feature>
<keyword evidence="6 11" id="KW-0812">Transmembrane</keyword>
<feature type="transmembrane region" description="Helical" evidence="11">
    <location>
        <begin position="37"/>
        <end position="58"/>
    </location>
</feature>
<dbReference type="PRINTS" id="PR00164">
    <property type="entry name" value="ABC2TRNSPORT"/>
</dbReference>
<dbReference type="PANTHER" id="PTHR30413">
    <property type="entry name" value="INNER MEMBRANE TRANSPORT PERMEASE"/>
    <property type="match status" value="1"/>
</dbReference>
<evidence type="ECO:0000256" key="3">
    <source>
        <dbReference type="ARBA" id="ARBA00022448"/>
    </source>
</evidence>
<dbReference type="OrthoDB" id="9814458at2"/>
<dbReference type="GO" id="GO:0043190">
    <property type="term" value="C:ATP-binding cassette (ABC) transporter complex"/>
    <property type="evidence" value="ECO:0007669"/>
    <property type="project" value="InterPro"/>
</dbReference>
<dbReference type="GO" id="GO:0015774">
    <property type="term" value="P:polysaccharide transport"/>
    <property type="evidence" value="ECO:0007669"/>
    <property type="project" value="UniProtKB-KW"/>
</dbReference>
<name>A0A1E3FKT3_9BURK</name>
<evidence type="ECO:0000256" key="11">
    <source>
        <dbReference type="RuleBase" id="RU361157"/>
    </source>
</evidence>
<evidence type="ECO:0000313" key="15">
    <source>
        <dbReference type="EMBL" id="WFN19066.1"/>
    </source>
</evidence>
<evidence type="ECO:0000313" key="14">
    <source>
        <dbReference type="EMBL" id="MBO1833950.1"/>
    </source>
</evidence>
<dbReference type="Proteomes" id="UP000611459">
    <property type="component" value="Unassembled WGS sequence"/>
</dbReference>
<evidence type="ECO:0000256" key="2">
    <source>
        <dbReference type="ARBA" id="ARBA00007783"/>
    </source>
</evidence>
<dbReference type="GO" id="GO:0140359">
    <property type="term" value="F:ABC-type transporter activity"/>
    <property type="evidence" value="ECO:0007669"/>
    <property type="project" value="InterPro"/>
</dbReference>
<dbReference type="EMBL" id="JAENIB010000016">
    <property type="protein sequence ID" value="MBK1933787.1"/>
    <property type="molecule type" value="Genomic_DNA"/>
</dbReference>
<evidence type="ECO:0000313" key="16">
    <source>
        <dbReference type="Proteomes" id="UP000611459"/>
    </source>
</evidence>
<keyword evidence="17" id="KW-1185">Reference proteome</keyword>
<feature type="transmembrane region" description="Helical" evidence="11">
    <location>
        <begin position="116"/>
        <end position="144"/>
    </location>
</feature>
<dbReference type="EMBL" id="JAGEMX010000015">
    <property type="protein sequence ID" value="MBO1833950.1"/>
    <property type="molecule type" value="Genomic_DNA"/>
</dbReference>
<proteinExistence type="inferred from homology"/>
<gene>
    <name evidence="14" type="ORF">J4M89_31665</name>
    <name evidence="13" type="ORF">JIN94_28255</name>
    <name evidence="15" type="ORF">LXE91_08650</name>
</gene>
<dbReference type="RefSeq" id="WP_034200980.1">
    <property type="nucleotide sequence ID" value="NZ_AP018358.1"/>
</dbReference>
<keyword evidence="4 11" id="KW-1003">Cell membrane</keyword>
<dbReference type="InterPro" id="IPR013525">
    <property type="entry name" value="ABC2_TM"/>
</dbReference>
<feature type="domain" description="ABC transmembrane type-2" evidence="12">
    <location>
        <begin position="38"/>
        <end position="261"/>
    </location>
</feature>
<keyword evidence="7" id="KW-0972">Capsule biogenesis/degradation</keyword>
<keyword evidence="5" id="KW-0762">Sugar transport</keyword>
<dbReference type="InterPro" id="IPR000412">
    <property type="entry name" value="ABC_2_transport"/>
</dbReference>
<protein>
    <recommendedName>
        <fullName evidence="11">Transport permease protein</fullName>
    </recommendedName>
</protein>
<dbReference type="PANTHER" id="PTHR30413:SF10">
    <property type="entry name" value="CAPSULE POLYSACCHARIDE EXPORT INNER-MEMBRANE PROTEIN CTRC"/>
    <property type="match status" value="1"/>
</dbReference>
<reference evidence="13" key="1">
    <citation type="submission" date="2021-01" db="EMBL/GenBank/DDBJ databases">
        <title>Outbreak of Burkholderia contaminns endophthalmitis traced to a clinical ventilation system.</title>
        <authorList>
            <person name="Lipuma J."/>
            <person name="Spilker T."/>
            <person name="Kratholm J."/>
        </authorList>
    </citation>
    <scope>NUCLEOTIDE SEQUENCE</scope>
    <source>
        <strain evidence="13">HI4954</strain>
    </source>
</reference>
<dbReference type="GeneID" id="93192991"/>
<dbReference type="PROSITE" id="PS51012">
    <property type="entry name" value="ABC_TM2"/>
    <property type="match status" value="1"/>
</dbReference>
<comment type="similarity">
    <text evidence="2 11">Belongs to the ABC-2 integral membrane protein family.</text>
</comment>
<keyword evidence="10 11" id="KW-0472">Membrane</keyword>
<comment type="subcellular location">
    <subcellularLocation>
        <location evidence="11">Cell inner membrane</location>
        <topology evidence="11">Multi-pass membrane protein</topology>
    </subcellularLocation>
    <subcellularLocation>
        <location evidence="1">Cell membrane</location>
        <topology evidence="1">Multi-pass membrane protein</topology>
    </subcellularLocation>
</comment>
<evidence type="ECO:0000313" key="18">
    <source>
        <dbReference type="Proteomes" id="UP001220209"/>
    </source>
</evidence>
<evidence type="ECO:0000256" key="9">
    <source>
        <dbReference type="ARBA" id="ARBA00023047"/>
    </source>
</evidence>
<evidence type="ECO:0000256" key="4">
    <source>
        <dbReference type="ARBA" id="ARBA00022475"/>
    </source>
</evidence>
<keyword evidence="9" id="KW-0625">Polysaccharide transport</keyword>
<dbReference type="GO" id="GO:0015920">
    <property type="term" value="P:lipopolysaccharide transport"/>
    <property type="evidence" value="ECO:0007669"/>
    <property type="project" value="TreeGrafter"/>
</dbReference>
<dbReference type="Proteomes" id="UP000664048">
    <property type="component" value="Unassembled WGS sequence"/>
</dbReference>
<accession>A0A1E3FKT3</accession>
<sequence>MTADFRPPTFREQLGIQVRVIWALVMREMITRFGREGLGVLWMMAEPAMFVVGVMIIFSHTDTHAKYSVAEYLAVSYPTLLFWRNTTGRLIKAIEYNRTLLHYNPIRPIDILYSRIILEFAGGTAAFIVLYIVFVVVGICQLPADLLDMILGFLLILWFSFNFVLTMVALSELSETIERVSHVILYLMLPFTGVFLPTYVLPPQIAEMLTYFPLVDAVEYFHHGYYGSRMSTLYYLDYTVIVLAFFTLFSLSMAHFAIRRVQLN</sequence>
<evidence type="ECO:0000256" key="10">
    <source>
        <dbReference type="ARBA" id="ARBA00023136"/>
    </source>
</evidence>
<feature type="transmembrane region" description="Helical" evidence="11">
    <location>
        <begin position="238"/>
        <end position="258"/>
    </location>
</feature>
<dbReference type="AlphaFoldDB" id="A0A1E3FKT3"/>
<keyword evidence="8 11" id="KW-1133">Transmembrane helix</keyword>
<dbReference type="InterPro" id="IPR047817">
    <property type="entry name" value="ABC2_TM_bact-type"/>
</dbReference>
<reference evidence="15 18" key="3">
    <citation type="submission" date="2021-12" db="EMBL/GenBank/DDBJ databases">
        <title>Genomic and phenotypic characterization of three Burkholderia contaminans isolates recovered from different sources.</title>
        <authorList>
            <person name="Lopez De Volder A."/>
            <person name="Fan Y."/>
            <person name="Nunvar J."/>
            <person name="Herrera T."/>
            <person name="Timp W."/>
            <person name="Degrossi J."/>
        </authorList>
    </citation>
    <scope>NUCLEOTIDE SEQUENCE [LARGE SCALE GENOMIC DNA]</scope>
    <source>
        <strain evidence="15 18">LMG 23361</strain>
    </source>
</reference>
<evidence type="ECO:0000256" key="5">
    <source>
        <dbReference type="ARBA" id="ARBA00022597"/>
    </source>
</evidence>
<evidence type="ECO:0000313" key="17">
    <source>
        <dbReference type="Proteomes" id="UP000664048"/>
    </source>
</evidence>
<evidence type="ECO:0000259" key="12">
    <source>
        <dbReference type="PROSITE" id="PS51012"/>
    </source>
</evidence>
<evidence type="ECO:0000256" key="6">
    <source>
        <dbReference type="ARBA" id="ARBA00022692"/>
    </source>
</evidence>
<reference evidence="14 17" key="2">
    <citation type="submission" date="2021-03" db="EMBL/GenBank/DDBJ databases">
        <title>Clinical course, treatment and visual outcome of an outbreak of Burkholderia contaminans endophthalmitis following cataract surgery.</title>
        <authorList>
            <person name="Lind C."/>
            <person name="Olsen K."/>
            <person name="Angelsen N.K."/>
            <person name="Krefting E.A."/>
            <person name="Fossen K."/>
            <person name="Gravningen K."/>
            <person name="Depoorter E."/>
            <person name="Vandamme P."/>
            <person name="Bertelsen G."/>
        </authorList>
    </citation>
    <scope>NUCLEOTIDE SEQUENCE [LARGE SCALE GENOMIC DNA]</scope>
    <source>
        <strain evidence="14 17">51242556</strain>
    </source>
</reference>
<keyword evidence="3 11" id="KW-0813">Transport</keyword>
<dbReference type="Proteomes" id="UP001220209">
    <property type="component" value="Chromosome 1"/>
</dbReference>